<name>A0A7K0CJ28_9ACTN</name>
<dbReference type="AlphaFoldDB" id="A0A7K0CJ28"/>
<evidence type="ECO:0000259" key="2">
    <source>
        <dbReference type="Pfam" id="PF06259"/>
    </source>
</evidence>
<dbReference type="InterPro" id="IPR010427">
    <property type="entry name" value="DUF1023"/>
</dbReference>
<feature type="domain" description="DUF1023" evidence="2">
    <location>
        <begin position="296"/>
        <end position="469"/>
    </location>
</feature>
<dbReference type="OrthoDB" id="5969911at2"/>
<keyword evidence="4" id="KW-1185">Reference proteome</keyword>
<dbReference type="Proteomes" id="UP000466345">
    <property type="component" value="Unassembled WGS sequence"/>
</dbReference>
<dbReference type="Pfam" id="PF06259">
    <property type="entry name" value="Abhydrolase_8"/>
    <property type="match status" value="1"/>
</dbReference>
<dbReference type="EMBL" id="WEGJ01000012">
    <property type="protein sequence ID" value="MQY13411.1"/>
    <property type="molecule type" value="Genomic_DNA"/>
</dbReference>
<organism evidence="3 4">
    <name type="scientific">Streptomyces smaragdinus</name>
    <dbReference type="NCBI Taxonomy" id="2585196"/>
    <lineage>
        <taxon>Bacteria</taxon>
        <taxon>Bacillati</taxon>
        <taxon>Actinomycetota</taxon>
        <taxon>Actinomycetes</taxon>
        <taxon>Kitasatosporales</taxon>
        <taxon>Streptomycetaceae</taxon>
        <taxon>Streptomyces</taxon>
    </lineage>
</organism>
<reference evidence="3 4" key="1">
    <citation type="submission" date="2019-10" db="EMBL/GenBank/DDBJ databases">
        <title>Streptomyces smaragdinus sp. nov. and Streptomyces fabii sp. nov., isolated from the gut of fungus growing-termite Macrotermes natalensis.</title>
        <authorList>
            <person name="Schwitalla J."/>
            <person name="Benndorf R."/>
            <person name="Martin K."/>
            <person name="De Beer W."/>
            <person name="Kaster A.-K."/>
            <person name="Vollmers J."/>
            <person name="Poulsen M."/>
            <person name="Beemelmanns C."/>
        </authorList>
    </citation>
    <scope>NUCLEOTIDE SEQUENCE [LARGE SCALE GENOMIC DNA]</scope>
    <source>
        <strain evidence="3 4">RB5</strain>
    </source>
</reference>
<sequence length="540" mass="57317">MGDFRTLMRQTTAEVSAAHTSWENLYKLCRTQQEQHRRHVTGTLRMAGWKGEAAGAGMHALDAAEVQLGIAESQALSISTVLDTLKQRMDAARSNLRTAVKEAEADGFYKVSDDGTVTGRTLNDAERHDPDFSRQVSQIRGEHQARIDAIVDDAKRASGQAADLLRKFIPAQLDKPGGARDAAADAAAALGQNSCPALPSDDDPKKAAAWWKGLSPDERAMVLATYPEQVGKMNGLPTDVRDQANRTMLDTWIAERAGRGEDPESGKLRSLIGLRNRMDRNDGGPAGHRMYLIGLDPEDDGRAIVSVGNPDTAEHTAVFVPGTGSDLSGLSGSDSTSNNLNRTENLVKASEKYGGEGNVAGVMWLDYDAPDGLSDATRRSYAHTGGAELSDYLTGMETTHQGGERHVTAVGHSYGTTTIGGAAQHGGLVGVDDVVTAGSPGVMAPHASDLGVGANHVWAQEAYDDPVPEAGRPFLAGDKSGADVTITPDDPMFGGNRMTTDTTGHSDYWVPDSTSLDNQAKVVGGRGDLVVHEQVPMDPN</sequence>
<feature type="region of interest" description="Disordered" evidence="1">
    <location>
        <begin position="474"/>
        <end position="495"/>
    </location>
</feature>
<evidence type="ECO:0000313" key="4">
    <source>
        <dbReference type="Proteomes" id="UP000466345"/>
    </source>
</evidence>
<comment type="caution">
    <text evidence="3">The sequence shown here is derived from an EMBL/GenBank/DDBJ whole genome shotgun (WGS) entry which is preliminary data.</text>
</comment>
<accession>A0A7K0CJ28</accession>
<dbReference type="RefSeq" id="WP_153453087.1">
    <property type="nucleotide sequence ID" value="NZ_WEGJ01000012.1"/>
</dbReference>
<protein>
    <recommendedName>
        <fullName evidence="2">DUF1023 domain-containing protein</fullName>
    </recommendedName>
</protein>
<gene>
    <name evidence="3" type="ORF">SRB5_35590</name>
</gene>
<proteinExistence type="predicted"/>
<evidence type="ECO:0000256" key="1">
    <source>
        <dbReference type="SAM" id="MobiDB-lite"/>
    </source>
</evidence>
<evidence type="ECO:0000313" key="3">
    <source>
        <dbReference type="EMBL" id="MQY13411.1"/>
    </source>
</evidence>